<proteinExistence type="predicted"/>
<feature type="compositionally biased region" description="Polar residues" evidence="1">
    <location>
        <begin position="554"/>
        <end position="574"/>
    </location>
</feature>
<keyword evidence="3" id="KW-1185">Reference proteome</keyword>
<reference evidence="2 3" key="1">
    <citation type="journal article" date="2014" name="Genome Announc.">
        <title>Draft genome sequence of Sclerotinia borealis, a psychrophilic plant pathogenic fungus.</title>
        <authorList>
            <person name="Mardanov A.V."/>
            <person name="Beletsky A.V."/>
            <person name="Kadnikov V.V."/>
            <person name="Ignatov A.N."/>
            <person name="Ravin N.V."/>
        </authorList>
    </citation>
    <scope>NUCLEOTIDE SEQUENCE [LARGE SCALE GENOMIC DNA]</scope>
    <source>
        <strain evidence="3">F-4157</strain>
    </source>
</reference>
<organism evidence="2 3">
    <name type="scientific">Sclerotinia borealis (strain F-4128)</name>
    <dbReference type="NCBI Taxonomy" id="1432307"/>
    <lineage>
        <taxon>Eukaryota</taxon>
        <taxon>Fungi</taxon>
        <taxon>Dikarya</taxon>
        <taxon>Ascomycota</taxon>
        <taxon>Pezizomycotina</taxon>
        <taxon>Leotiomycetes</taxon>
        <taxon>Helotiales</taxon>
        <taxon>Sclerotiniaceae</taxon>
        <taxon>Sclerotinia</taxon>
    </lineage>
</organism>
<dbReference type="AlphaFoldDB" id="W9C8G9"/>
<name>W9C8G9_SCLBF</name>
<feature type="region of interest" description="Disordered" evidence="1">
    <location>
        <begin position="505"/>
        <end position="574"/>
    </location>
</feature>
<sequence>MASQPPHKTNRLPATRTQWKTDVKNLNNAGIFDVDKEPKKRSFQIRKRPTPLGAPSKNMDTNQTSLDINKYTSYRLWLQTRNTKSKEDLELLEQAWTEVIRDLSVGKVWKSMSTEQKSAFDRAIRSRVSYLEPNPDRYWSRIHEFAARIFFVTKELKAVVDSTEMADLGAILRKASSSRILPREECRKIVFRPFDVDKERMQKLDCEGASGKVKVLDMPAPGSNTIQKTSEDIKHIHNIRPDIPRQKKELENVLASMDGTAKVVQEPRNLRGPKIAPEVTQDLTHKKIRLADAITFNPRLMLNGQLCERLSLTPKSNSITPGPVNNDSHCINDMGTSKSLRFQKDPDLFTLETDKNISDLSSYRNYLNTKLLQHRAAPKVQYASLSDETQSVLDKARQTTTSVRDSLAANREQEQQRHFDDSSNLTIRQDRQATMTTLYDRAEAITSRACHLLKDARAREVLCQLMSPKTRLRTYLSENEQRTRARAERFDDIAAQRLEKWGYSKADASETAKHSTSPPSPPTVANQQVSSENDQKPTKVINTEVAAADKSNIEDSSAINNTTHTDSKTQRNTNDTLRVALNEFNHVETKGFTEFSIGLLKKSLPKVSPPQEVGDNDVMSEDEWIMAEDEAEDWEIV</sequence>
<dbReference type="Proteomes" id="UP000019487">
    <property type="component" value="Unassembled WGS sequence"/>
</dbReference>
<evidence type="ECO:0000313" key="2">
    <source>
        <dbReference type="EMBL" id="ESZ90835.1"/>
    </source>
</evidence>
<feature type="compositionally biased region" description="Polar residues" evidence="1">
    <location>
        <begin position="523"/>
        <end position="532"/>
    </location>
</feature>
<dbReference type="HOGENOM" id="CLU_429697_0_0_1"/>
<feature type="region of interest" description="Disordered" evidence="1">
    <location>
        <begin position="39"/>
        <end position="63"/>
    </location>
</feature>
<evidence type="ECO:0000256" key="1">
    <source>
        <dbReference type="SAM" id="MobiDB-lite"/>
    </source>
</evidence>
<accession>W9C8G9</accession>
<dbReference type="EMBL" id="AYSA01000572">
    <property type="protein sequence ID" value="ESZ90835.1"/>
    <property type="molecule type" value="Genomic_DNA"/>
</dbReference>
<evidence type="ECO:0000313" key="3">
    <source>
        <dbReference type="Proteomes" id="UP000019487"/>
    </source>
</evidence>
<gene>
    <name evidence="2" type="ORF">SBOR_8780</name>
</gene>
<protein>
    <submittedName>
        <fullName evidence="2">Uncharacterized protein</fullName>
    </submittedName>
</protein>
<dbReference type="OrthoDB" id="3545320at2759"/>
<comment type="caution">
    <text evidence="2">The sequence shown here is derived from an EMBL/GenBank/DDBJ whole genome shotgun (WGS) entry which is preliminary data.</text>
</comment>